<dbReference type="EMBL" id="NBAG03000385">
    <property type="protein sequence ID" value="PNI31424.1"/>
    <property type="molecule type" value="Genomic_DNA"/>
</dbReference>
<dbReference type="Proteomes" id="UP000236370">
    <property type="component" value="Unassembled WGS sequence"/>
</dbReference>
<dbReference type="InterPro" id="IPR000718">
    <property type="entry name" value="Peptidase_M13"/>
</dbReference>
<dbReference type="InterPro" id="IPR024079">
    <property type="entry name" value="MetalloPept_cat_dom_sf"/>
</dbReference>
<organism evidence="2 3">
    <name type="scientific">Pan troglodytes</name>
    <name type="common">Chimpanzee</name>
    <dbReference type="NCBI Taxonomy" id="9598"/>
    <lineage>
        <taxon>Eukaryota</taxon>
        <taxon>Metazoa</taxon>
        <taxon>Chordata</taxon>
        <taxon>Craniata</taxon>
        <taxon>Vertebrata</taxon>
        <taxon>Euteleostomi</taxon>
        <taxon>Mammalia</taxon>
        <taxon>Eutheria</taxon>
        <taxon>Euarchontoglires</taxon>
        <taxon>Primates</taxon>
        <taxon>Haplorrhini</taxon>
        <taxon>Catarrhini</taxon>
        <taxon>Hominidae</taxon>
        <taxon>Pan</taxon>
    </lineage>
</organism>
<dbReference type="GO" id="GO:0006508">
    <property type="term" value="P:proteolysis"/>
    <property type="evidence" value="ECO:0007669"/>
    <property type="project" value="InterPro"/>
</dbReference>
<reference evidence="2 3" key="1">
    <citation type="submission" date="2017-12" db="EMBL/GenBank/DDBJ databases">
        <title>High-resolution comparative analysis of great ape genomes.</title>
        <authorList>
            <person name="Pollen A."/>
            <person name="Hastie A."/>
            <person name="Hormozdiari F."/>
            <person name="Dougherty M."/>
            <person name="Liu R."/>
            <person name="Chaisson M."/>
            <person name="Hoppe E."/>
            <person name="Hill C."/>
            <person name="Pang A."/>
            <person name="Hillier L."/>
            <person name="Baker C."/>
            <person name="Armstrong J."/>
            <person name="Shendure J."/>
            <person name="Paten B."/>
            <person name="Wilson R."/>
            <person name="Chao H."/>
            <person name="Schneider V."/>
            <person name="Ventura M."/>
            <person name="Kronenberg Z."/>
            <person name="Murali S."/>
            <person name="Gordon D."/>
            <person name="Cantsilieris S."/>
            <person name="Munson K."/>
            <person name="Nelson B."/>
            <person name="Raja A."/>
            <person name="Underwood J."/>
            <person name="Diekhans M."/>
            <person name="Fiddes I."/>
            <person name="Haussler D."/>
            <person name="Eichler E."/>
        </authorList>
    </citation>
    <scope>NUCLEOTIDE SEQUENCE [LARGE SCALE GENOMIC DNA]</scope>
    <source>
        <strain evidence="2">Yerkes chimp pedigree #C0471</strain>
    </source>
</reference>
<comment type="caution">
    <text evidence="2">The sequence shown here is derived from an EMBL/GenBank/DDBJ whole genome shotgun (WGS) entry which is preliminary data.</text>
</comment>
<dbReference type="PANTHER" id="PTHR11733:SF141">
    <property type="entry name" value="MEMBRANE METALLO-ENDOPEPTIDASE-LIKE 1"/>
    <property type="match status" value="1"/>
</dbReference>
<dbReference type="Pfam" id="PF01431">
    <property type="entry name" value="Peptidase_M13"/>
    <property type="match status" value="1"/>
</dbReference>
<dbReference type="InterPro" id="IPR018497">
    <property type="entry name" value="Peptidase_M13_C"/>
</dbReference>
<name>A0A2J8K8R4_PANTR</name>
<evidence type="ECO:0000259" key="1">
    <source>
        <dbReference type="Pfam" id="PF01431"/>
    </source>
</evidence>
<evidence type="ECO:0000313" key="3">
    <source>
        <dbReference type="Proteomes" id="UP000236370"/>
    </source>
</evidence>
<sequence>GGVRQAYKVWCGSYRPEFAVQSIKTDVHSPLKYRVLGSLQNLAAFADTFHCARGTPMHPKERCRVW</sequence>
<proteinExistence type="predicted"/>
<dbReference type="AlphaFoldDB" id="A0A2J8K8R4"/>
<feature type="domain" description="Peptidase M13 C-terminal" evidence="1">
    <location>
        <begin position="5"/>
        <end position="65"/>
    </location>
</feature>
<dbReference type="PROSITE" id="PS51885">
    <property type="entry name" value="NEPRILYSIN"/>
    <property type="match status" value="1"/>
</dbReference>
<dbReference type="PANTHER" id="PTHR11733">
    <property type="entry name" value="ZINC METALLOPROTEASE FAMILY M13 NEPRILYSIN-RELATED"/>
    <property type="match status" value="1"/>
</dbReference>
<gene>
    <name evidence="2" type="ORF">CK820_G0040593</name>
</gene>
<accession>A0A2J8K8R4</accession>
<evidence type="ECO:0000313" key="2">
    <source>
        <dbReference type="EMBL" id="PNI31424.1"/>
    </source>
</evidence>
<feature type="non-terminal residue" evidence="2">
    <location>
        <position position="1"/>
    </location>
</feature>
<protein>
    <submittedName>
        <fullName evidence="2">MMEL1 isoform 1</fullName>
    </submittedName>
</protein>
<dbReference type="SUPFAM" id="SSF55486">
    <property type="entry name" value="Metalloproteases ('zincins'), catalytic domain"/>
    <property type="match status" value="1"/>
</dbReference>
<dbReference type="Gene3D" id="3.40.390.10">
    <property type="entry name" value="Collagenase (Catalytic Domain)"/>
    <property type="match status" value="1"/>
</dbReference>
<dbReference type="GO" id="GO:0004222">
    <property type="term" value="F:metalloendopeptidase activity"/>
    <property type="evidence" value="ECO:0007669"/>
    <property type="project" value="InterPro"/>
</dbReference>